<evidence type="ECO:0000313" key="2">
    <source>
        <dbReference type="Proteomes" id="UP001163603"/>
    </source>
</evidence>
<proteinExistence type="predicted"/>
<evidence type="ECO:0000313" key="1">
    <source>
        <dbReference type="EMBL" id="KAJ0016896.1"/>
    </source>
</evidence>
<sequence length="44" mass="4742">MYTSSLNSPSQLTNWKNNGGDPCAESWKGVSCEGSAVVSMYELI</sequence>
<name>A0ACC0XGW8_9ROSI</name>
<protein>
    <submittedName>
        <fullName evidence="1">Uncharacterized protein</fullName>
    </submittedName>
</protein>
<dbReference type="Proteomes" id="UP001163603">
    <property type="component" value="Chromosome 12"/>
</dbReference>
<organism evidence="1 2">
    <name type="scientific">Pistacia integerrima</name>
    <dbReference type="NCBI Taxonomy" id="434235"/>
    <lineage>
        <taxon>Eukaryota</taxon>
        <taxon>Viridiplantae</taxon>
        <taxon>Streptophyta</taxon>
        <taxon>Embryophyta</taxon>
        <taxon>Tracheophyta</taxon>
        <taxon>Spermatophyta</taxon>
        <taxon>Magnoliopsida</taxon>
        <taxon>eudicotyledons</taxon>
        <taxon>Gunneridae</taxon>
        <taxon>Pentapetalae</taxon>
        <taxon>rosids</taxon>
        <taxon>malvids</taxon>
        <taxon>Sapindales</taxon>
        <taxon>Anacardiaceae</taxon>
        <taxon>Pistacia</taxon>
    </lineage>
</organism>
<gene>
    <name evidence="1" type="ORF">Pint_09825</name>
</gene>
<comment type="caution">
    <text evidence="1">The sequence shown here is derived from an EMBL/GenBank/DDBJ whole genome shotgun (WGS) entry which is preliminary data.</text>
</comment>
<reference evidence="2" key="1">
    <citation type="journal article" date="2023" name="G3 (Bethesda)">
        <title>Genome assembly and association tests identify interacting loci associated with vigor, precocity, and sex in interspecific pistachio rootstocks.</title>
        <authorList>
            <person name="Palmer W."/>
            <person name="Jacygrad E."/>
            <person name="Sagayaradj S."/>
            <person name="Cavanaugh K."/>
            <person name="Han R."/>
            <person name="Bertier L."/>
            <person name="Beede B."/>
            <person name="Kafkas S."/>
            <person name="Golino D."/>
            <person name="Preece J."/>
            <person name="Michelmore R."/>
        </authorList>
    </citation>
    <scope>NUCLEOTIDE SEQUENCE [LARGE SCALE GENOMIC DNA]</scope>
</reference>
<accession>A0ACC0XGW8</accession>
<keyword evidence="2" id="KW-1185">Reference proteome</keyword>
<dbReference type="EMBL" id="CM047747">
    <property type="protein sequence ID" value="KAJ0016896.1"/>
    <property type="molecule type" value="Genomic_DNA"/>
</dbReference>